<dbReference type="EMBL" id="JAHLKM010000001">
    <property type="protein sequence ID" value="MCQ4331923.1"/>
    <property type="molecule type" value="Genomic_DNA"/>
</dbReference>
<protein>
    <submittedName>
        <fullName evidence="1">Uncharacterized protein</fullName>
    </submittedName>
</protein>
<comment type="caution">
    <text evidence="1">The sequence shown here is derived from an EMBL/GenBank/DDBJ whole genome shotgun (WGS) entry which is preliminary data.</text>
</comment>
<dbReference type="Proteomes" id="UP001139494">
    <property type="component" value="Unassembled WGS sequence"/>
</dbReference>
<proteinExistence type="predicted"/>
<keyword evidence="2" id="KW-1185">Reference proteome</keyword>
<sequence length="63" mass="7329">MRCSSMVHKGRQTERQRAAEVANEFVEEGLLPDDIEDDVISRLNREEPIRALETIIQHRKGRV</sequence>
<gene>
    <name evidence="1" type="ORF">KM295_00180</name>
</gene>
<reference evidence="1" key="1">
    <citation type="journal article" date="2023" name="Front. Microbiol.">
        <title>Genomic-based phylogenetic and metabolic analyses of the genus Natronomonas, and description of Natronomonas aquatica sp. nov.</title>
        <authorList>
            <person name="Garcia-Roldan A."/>
            <person name="Duran-Viseras A."/>
            <person name="de la Haba R.R."/>
            <person name="Corral P."/>
            <person name="Sanchez-Porro C."/>
            <person name="Ventosa A."/>
        </authorList>
    </citation>
    <scope>NUCLEOTIDE SEQUENCE</scope>
    <source>
        <strain evidence="1">F2-12</strain>
    </source>
</reference>
<evidence type="ECO:0000313" key="1">
    <source>
        <dbReference type="EMBL" id="MCQ4331923.1"/>
    </source>
</evidence>
<dbReference type="RefSeq" id="WP_256027733.1">
    <property type="nucleotide sequence ID" value="NZ_JAHLKM010000001.1"/>
</dbReference>
<dbReference type="AlphaFoldDB" id="A0A9R1CQE5"/>
<accession>A0A9R1CQE5</accession>
<name>A0A9R1CQE5_9EURY</name>
<evidence type="ECO:0000313" key="2">
    <source>
        <dbReference type="Proteomes" id="UP001139494"/>
    </source>
</evidence>
<organism evidence="1 2">
    <name type="scientific">Natronomonas aquatica</name>
    <dbReference type="NCBI Taxonomy" id="2841590"/>
    <lineage>
        <taxon>Archaea</taxon>
        <taxon>Methanobacteriati</taxon>
        <taxon>Methanobacteriota</taxon>
        <taxon>Stenosarchaea group</taxon>
        <taxon>Halobacteria</taxon>
        <taxon>Halobacteriales</taxon>
        <taxon>Natronomonadaceae</taxon>
        <taxon>Natronomonas</taxon>
    </lineage>
</organism>